<accession>A0A9N9N153</accession>
<keyword evidence="1" id="KW-0812">Transmembrane</keyword>
<organism evidence="2 3">
    <name type="scientific">Diatraea saccharalis</name>
    <name type="common">sugarcane borer</name>
    <dbReference type="NCBI Taxonomy" id="40085"/>
    <lineage>
        <taxon>Eukaryota</taxon>
        <taxon>Metazoa</taxon>
        <taxon>Ecdysozoa</taxon>
        <taxon>Arthropoda</taxon>
        <taxon>Hexapoda</taxon>
        <taxon>Insecta</taxon>
        <taxon>Pterygota</taxon>
        <taxon>Neoptera</taxon>
        <taxon>Endopterygota</taxon>
        <taxon>Lepidoptera</taxon>
        <taxon>Glossata</taxon>
        <taxon>Ditrysia</taxon>
        <taxon>Pyraloidea</taxon>
        <taxon>Crambidae</taxon>
        <taxon>Crambinae</taxon>
        <taxon>Diatraea</taxon>
    </lineage>
</organism>
<reference evidence="2" key="2">
    <citation type="submission" date="2022-10" db="EMBL/GenBank/DDBJ databases">
        <authorList>
            <consortium name="ENA_rothamsted_submissions"/>
            <consortium name="culmorum"/>
            <person name="King R."/>
        </authorList>
    </citation>
    <scope>NUCLEOTIDE SEQUENCE</scope>
</reference>
<dbReference type="OrthoDB" id="6433782at2759"/>
<keyword evidence="3" id="KW-1185">Reference proteome</keyword>
<keyword evidence="1" id="KW-0472">Membrane</keyword>
<protein>
    <submittedName>
        <fullName evidence="2">Uncharacterized protein</fullName>
    </submittedName>
</protein>
<keyword evidence="1" id="KW-1133">Transmembrane helix</keyword>
<evidence type="ECO:0000256" key="1">
    <source>
        <dbReference type="SAM" id="Phobius"/>
    </source>
</evidence>
<gene>
    <name evidence="2" type="ORF">DIATSA_LOCUS481</name>
</gene>
<feature type="transmembrane region" description="Helical" evidence="1">
    <location>
        <begin position="56"/>
        <end position="76"/>
    </location>
</feature>
<name>A0A9N9N153_9NEOP</name>
<sequence>MLTVGRCVPLFTLIYYAVGAISFGVLRGRRPLDIIMFPLEFTTTGGLEHVENYVRIIYGFYVEGAMTLLSCSLATLRRHSSSTMNVMSEKYRLFSSEE</sequence>
<reference evidence="2" key="1">
    <citation type="submission" date="2021-12" db="EMBL/GenBank/DDBJ databases">
        <authorList>
            <person name="King R."/>
        </authorList>
    </citation>
    <scope>NUCLEOTIDE SEQUENCE</scope>
</reference>
<dbReference type="EMBL" id="OU893332">
    <property type="protein sequence ID" value="CAG9782201.1"/>
    <property type="molecule type" value="Genomic_DNA"/>
</dbReference>
<dbReference type="AlphaFoldDB" id="A0A9N9N153"/>
<dbReference type="Proteomes" id="UP001153714">
    <property type="component" value="Chromosome 1"/>
</dbReference>
<evidence type="ECO:0000313" key="3">
    <source>
        <dbReference type="Proteomes" id="UP001153714"/>
    </source>
</evidence>
<feature type="transmembrane region" description="Helical" evidence="1">
    <location>
        <begin position="7"/>
        <end position="26"/>
    </location>
</feature>
<proteinExistence type="predicted"/>
<evidence type="ECO:0000313" key="2">
    <source>
        <dbReference type="EMBL" id="CAG9782201.1"/>
    </source>
</evidence>